<protein>
    <submittedName>
        <fullName evidence="1">Uncharacterized protein</fullName>
    </submittedName>
</protein>
<organism evidence="1 2">
    <name type="scientific">Protopolystoma xenopodis</name>
    <dbReference type="NCBI Taxonomy" id="117903"/>
    <lineage>
        <taxon>Eukaryota</taxon>
        <taxon>Metazoa</taxon>
        <taxon>Spiralia</taxon>
        <taxon>Lophotrochozoa</taxon>
        <taxon>Platyhelminthes</taxon>
        <taxon>Monogenea</taxon>
        <taxon>Polyopisthocotylea</taxon>
        <taxon>Polystomatidea</taxon>
        <taxon>Polystomatidae</taxon>
        <taxon>Protopolystoma</taxon>
    </lineage>
</organism>
<sequence>MDHVSGKTYCHPTSSSLRRVYPFSIPNTNSMTSPGLVSCVLIHKRCGTAFCPQLSTPTESCAPMPSLEAPLDQALYELAKDSLAQQTLQFGFQTLLKSLLALANSAQASRL</sequence>
<gene>
    <name evidence="1" type="ORF">PXEA_LOCUS29627</name>
</gene>
<dbReference type="Proteomes" id="UP000784294">
    <property type="component" value="Unassembled WGS sequence"/>
</dbReference>
<evidence type="ECO:0000313" key="2">
    <source>
        <dbReference type="Proteomes" id="UP000784294"/>
    </source>
</evidence>
<accession>A0A448XGE3</accession>
<evidence type="ECO:0000313" key="1">
    <source>
        <dbReference type="EMBL" id="VEL36187.1"/>
    </source>
</evidence>
<dbReference type="EMBL" id="CAAALY010251621">
    <property type="protein sequence ID" value="VEL36187.1"/>
    <property type="molecule type" value="Genomic_DNA"/>
</dbReference>
<comment type="caution">
    <text evidence="1">The sequence shown here is derived from an EMBL/GenBank/DDBJ whole genome shotgun (WGS) entry which is preliminary data.</text>
</comment>
<proteinExistence type="predicted"/>
<name>A0A448XGE3_9PLAT</name>
<dbReference type="AlphaFoldDB" id="A0A448XGE3"/>
<keyword evidence="2" id="KW-1185">Reference proteome</keyword>
<reference evidence="1" key="1">
    <citation type="submission" date="2018-11" db="EMBL/GenBank/DDBJ databases">
        <authorList>
            <consortium name="Pathogen Informatics"/>
        </authorList>
    </citation>
    <scope>NUCLEOTIDE SEQUENCE</scope>
</reference>